<evidence type="ECO:0000256" key="1">
    <source>
        <dbReference type="SAM" id="MobiDB-lite"/>
    </source>
</evidence>
<dbReference type="Proteomes" id="UP001501035">
    <property type="component" value="Unassembled WGS sequence"/>
</dbReference>
<evidence type="ECO:0008006" key="4">
    <source>
        <dbReference type="Google" id="ProtNLM"/>
    </source>
</evidence>
<organism evidence="2 3">
    <name type="scientific">Gordonia defluvii</name>
    <dbReference type="NCBI Taxonomy" id="283718"/>
    <lineage>
        <taxon>Bacteria</taxon>
        <taxon>Bacillati</taxon>
        <taxon>Actinomycetota</taxon>
        <taxon>Actinomycetes</taxon>
        <taxon>Mycobacteriales</taxon>
        <taxon>Gordoniaceae</taxon>
        <taxon>Gordonia</taxon>
    </lineage>
</organism>
<gene>
    <name evidence="2" type="ORF">GCM10010528_00610</name>
</gene>
<comment type="caution">
    <text evidence="2">The sequence shown here is derived from an EMBL/GenBank/DDBJ whole genome shotgun (WGS) entry which is preliminary data.</text>
</comment>
<name>A0ABN3Y820_9ACTN</name>
<proteinExistence type="predicted"/>
<sequence>MPEPLAAYDVAVETFADGTARRCYEVYNSPAARNSGVAVEAQESTDGTVLLTLRVDVSLNGMSANAAHKLAVALVEAADTMEALADQLARAGVAGVSPIGDTAISRPARARRGRGPRSLIVQP</sequence>
<protein>
    <recommendedName>
        <fullName evidence="4">DUF1876 domain-containing protein</fullName>
    </recommendedName>
</protein>
<evidence type="ECO:0000313" key="2">
    <source>
        <dbReference type="EMBL" id="GAA3022417.1"/>
    </source>
</evidence>
<keyword evidence="3" id="KW-1185">Reference proteome</keyword>
<dbReference type="RefSeq" id="WP_344716181.1">
    <property type="nucleotide sequence ID" value="NZ_BAAAVS010000001.1"/>
</dbReference>
<accession>A0ABN3Y820</accession>
<feature type="region of interest" description="Disordered" evidence="1">
    <location>
        <begin position="98"/>
        <end position="123"/>
    </location>
</feature>
<dbReference type="EMBL" id="BAAAVS010000001">
    <property type="protein sequence ID" value="GAA3022417.1"/>
    <property type="molecule type" value="Genomic_DNA"/>
</dbReference>
<reference evidence="2 3" key="1">
    <citation type="journal article" date="2019" name="Int. J. Syst. Evol. Microbiol.">
        <title>The Global Catalogue of Microorganisms (GCM) 10K type strain sequencing project: providing services to taxonomists for standard genome sequencing and annotation.</title>
        <authorList>
            <consortium name="The Broad Institute Genomics Platform"/>
            <consortium name="The Broad Institute Genome Sequencing Center for Infectious Disease"/>
            <person name="Wu L."/>
            <person name="Ma J."/>
        </authorList>
    </citation>
    <scope>NUCLEOTIDE SEQUENCE [LARGE SCALE GENOMIC DNA]</scope>
    <source>
        <strain evidence="2 3">JCM 14234</strain>
    </source>
</reference>
<evidence type="ECO:0000313" key="3">
    <source>
        <dbReference type="Proteomes" id="UP001501035"/>
    </source>
</evidence>